<dbReference type="InterPro" id="IPR052031">
    <property type="entry name" value="Membrane_Transporter-Flippase"/>
</dbReference>
<evidence type="ECO:0000256" key="2">
    <source>
        <dbReference type="ARBA" id="ARBA00022448"/>
    </source>
</evidence>
<feature type="transmembrane region" description="Helical" evidence="7">
    <location>
        <begin position="244"/>
        <end position="263"/>
    </location>
</feature>
<comment type="caution">
    <text evidence="8">The sequence shown here is derived from an EMBL/GenBank/DDBJ whole genome shotgun (WGS) entry which is preliminary data.</text>
</comment>
<dbReference type="InterPro" id="IPR002528">
    <property type="entry name" value="MATE_fam"/>
</dbReference>
<sequence>MRKRALPDLNDPAIMRLILRLALPSVAGLSINAINQVVDAFFVSQYALSAMAGVTLSIPCFMLVGAIGHGLGLTASTEIGRALGRDNVNDAARSASLALALAIGFGVAVAILITLFNGPILHLLGARHEVFTEASIYMRILGACSVLVLLQIVCDFIAIGEGNSRFSMYTLLGSFGLNMVLDPILIFGLDLGVAGAAWATIISQIAALCAYVYYFKRRLGRIHPDVGALRTLSWRKALIPFGKLGIPASTTTILASICFAVLMQAATTHGNEEELAGLAISLRIVLLAILPIIGFCLGAQPILSYAAGAGNQARFEAVFKGILLYCAGFSMTCAVIAFLFGDWLIAAFVSKAELITFGAHLLDILAIQIAFVGIYQPMVSRFQAAHNARRAAIVSMAPQGYIQIPLALFLPMAFGLDGIVMAPALAAGLTALLAVSLTFSDRKTLLIKELSS</sequence>
<feature type="transmembrane region" description="Helical" evidence="7">
    <location>
        <begin position="95"/>
        <end position="116"/>
    </location>
</feature>
<feature type="transmembrane region" description="Helical" evidence="7">
    <location>
        <begin position="322"/>
        <end position="345"/>
    </location>
</feature>
<feature type="transmembrane region" description="Helical" evidence="7">
    <location>
        <begin position="136"/>
        <end position="159"/>
    </location>
</feature>
<dbReference type="AlphaFoldDB" id="A0A8I1M6Y7"/>
<organism evidence="8 9">
    <name type="scientific">Thalassospira povalilytica</name>
    <dbReference type="NCBI Taxonomy" id="732237"/>
    <lineage>
        <taxon>Bacteria</taxon>
        <taxon>Pseudomonadati</taxon>
        <taxon>Pseudomonadota</taxon>
        <taxon>Alphaproteobacteria</taxon>
        <taxon>Rhodospirillales</taxon>
        <taxon>Thalassospiraceae</taxon>
        <taxon>Thalassospira</taxon>
    </lineage>
</organism>
<feature type="transmembrane region" description="Helical" evidence="7">
    <location>
        <begin position="391"/>
        <end position="414"/>
    </location>
</feature>
<evidence type="ECO:0000256" key="4">
    <source>
        <dbReference type="ARBA" id="ARBA00022692"/>
    </source>
</evidence>
<dbReference type="Pfam" id="PF01554">
    <property type="entry name" value="MatE"/>
    <property type="match status" value="2"/>
</dbReference>
<reference evidence="8" key="1">
    <citation type="submission" date="2020-12" db="EMBL/GenBank/DDBJ databases">
        <title>Oil enriched cultivation method for isolating marine PHA-producing bacteria.</title>
        <authorList>
            <person name="Zheng W."/>
            <person name="Yu S."/>
            <person name="Huang Y."/>
        </authorList>
    </citation>
    <scope>NUCLEOTIDE SEQUENCE</scope>
    <source>
        <strain evidence="8">SY-2-3</strain>
    </source>
</reference>
<evidence type="ECO:0000256" key="5">
    <source>
        <dbReference type="ARBA" id="ARBA00022989"/>
    </source>
</evidence>
<dbReference type="EMBL" id="JAEKJW010000001">
    <property type="protein sequence ID" value="MBN8196062.1"/>
    <property type="molecule type" value="Genomic_DNA"/>
</dbReference>
<dbReference type="GO" id="GO:0042910">
    <property type="term" value="F:xenobiotic transmembrane transporter activity"/>
    <property type="evidence" value="ECO:0007669"/>
    <property type="project" value="InterPro"/>
</dbReference>
<evidence type="ECO:0000313" key="8">
    <source>
        <dbReference type="EMBL" id="MBN8196062.1"/>
    </source>
</evidence>
<dbReference type="GO" id="GO:0015297">
    <property type="term" value="F:antiporter activity"/>
    <property type="evidence" value="ECO:0007669"/>
    <property type="project" value="InterPro"/>
</dbReference>
<feature type="transmembrane region" description="Helical" evidence="7">
    <location>
        <begin position="275"/>
        <end position="297"/>
    </location>
</feature>
<dbReference type="NCBIfam" id="TIGR00797">
    <property type="entry name" value="matE"/>
    <property type="match status" value="1"/>
</dbReference>
<accession>A0A8I1M6Y7</accession>
<proteinExistence type="predicted"/>
<evidence type="ECO:0000256" key="3">
    <source>
        <dbReference type="ARBA" id="ARBA00022475"/>
    </source>
</evidence>
<dbReference type="InterPro" id="IPR048279">
    <property type="entry name" value="MdtK-like"/>
</dbReference>
<gene>
    <name evidence="8" type="ORF">JF547_06230</name>
</gene>
<feature type="transmembrane region" description="Helical" evidence="7">
    <location>
        <begin position="357"/>
        <end position="379"/>
    </location>
</feature>
<feature type="transmembrane region" description="Helical" evidence="7">
    <location>
        <begin position="21"/>
        <end position="38"/>
    </location>
</feature>
<dbReference type="PANTHER" id="PTHR43549">
    <property type="entry name" value="MULTIDRUG RESISTANCE PROTEIN YPNP-RELATED"/>
    <property type="match status" value="1"/>
</dbReference>
<dbReference type="RefSeq" id="WP_206926913.1">
    <property type="nucleotide sequence ID" value="NZ_JAEKJW010000001.1"/>
</dbReference>
<dbReference type="PANTHER" id="PTHR43549:SF2">
    <property type="entry name" value="MULTIDRUG RESISTANCE PROTEIN NORM-RELATED"/>
    <property type="match status" value="1"/>
</dbReference>
<keyword evidence="4 7" id="KW-0812">Transmembrane</keyword>
<keyword evidence="2" id="KW-0813">Transport</keyword>
<dbReference type="PIRSF" id="PIRSF006603">
    <property type="entry name" value="DinF"/>
    <property type="match status" value="1"/>
</dbReference>
<feature type="transmembrane region" description="Helical" evidence="7">
    <location>
        <begin position="166"/>
        <end position="189"/>
    </location>
</feature>
<protein>
    <submittedName>
        <fullName evidence="8">MATE family efflux transporter</fullName>
    </submittedName>
</protein>
<feature type="transmembrane region" description="Helical" evidence="7">
    <location>
        <begin position="50"/>
        <end position="74"/>
    </location>
</feature>
<evidence type="ECO:0000313" key="9">
    <source>
        <dbReference type="Proteomes" id="UP000664405"/>
    </source>
</evidence>
<dbReference type="Proteomes" id="UP000664405">
    <property type="component" value="Unassembled WGS sequence"/>
</dbReference>
<evidence type="ECO:0000256" key="6">
    <source>
        <dbReference type="ARBA" id="ARBA00023136"/>
    </source>
</evidence>
<comment type="subcellular location">
    <subcellularLocation>
        <location evidence="1">Cell inner membrane</location>
        <topology evidence="1">Multi-pass membrane protein</topology>
    </subcellularLocation>
</comment>
<name>A0A8I1M6Y7_9PROT</name>
<feature type="transmembrane region" description="Helical" evidence="7">
    <location>
        <begin position="420"/>
        <end position="439"/>
    </location>
</feature>
<evidence type="ECO:0000256" key="1">
    <source>
        <dbReference type="ARBA" id="ARBA00004429"/>
    </source>
</evidence>
<feature type="transmembrane region" description="Helical" evidence="7">
    <location>
        <begin position="195"/>
        <end position="214"/>
    </location>
</feature>
<keyword evidence="3" id="KW-1003">Cell membrane</keyword>
<keyword evidence="6 7" id="KW-0472">Membrane</keyword>
<evidence type="ECO:0000256" key="7">
    <source>
        <dbReference type="SAM" id="Phobius"/>
    </source>
</evidence>
<keyword evidence="5 7" id="KW-1133">Transmembrane helix</keyword>
<dbReference type="GO" id="GO:0005886">
    <property type="term" value="C:plasma membrane"/>
    <property type="evidence" value="ECO:0007669"/>
    <property type="project" value="UniProtKB-SubCell"/>
</dbReference>